<name>B3M5G7_DROAN</name>
<evidence type="ECO:0008006" key="4">
    <source>
        <dbReference type="Google" id="ProtNLM"/>
    </source>
</evidence>
<dbReference type="EMBL" id="CH902618">
    <property type="protein sequence ID" value="EDV39577.1"/>
    <property type="molecule type" value="Genomic_DNA"/>
</dbReference>
<dbReference type="STRING" id="7217.B3M5G7"/>
<keyword evidence="3" id="KW-1185">Reference proteome</keyword>
<protein>
    <recommendedName>
        <fullName evidence="4">Protein TsetseEP domain-containing protein</fullName>
    </recommendedName>
</protein>
<organism evidence="2 3">
    <name type="scientific">Drosophila ananassae</name>
    <name type="common">Fruit fly</name>
    <dbReference type="NCBI Taxonomy" id="7217"/>
    <lineage>
        <taxon>Eukaryota</taxon>
        <taxon>Metazoa</taxon>
        <taxon>Ecdysozoa</taxon>
        <taxon>Arthropoda</taxon>
        <taxon>Hexapoda</taxon>
        <taxon>Insecta</taxon>
        <taxon>Pterygota</taxon>
        <taxon>Neoptera</taxon>
        <taxon>Endopterygota</taxon>
        <taxon>Diptera</taxon>
        <taxon>Brachycera</taxon>
        <taxon>Muscomorpha</taxon>
        <taxon>Ephydroidea</taxon>
        <taxon>Drosophilidae</taxon>
        <taxon>Drosophila</taxon>
        <taxon>Sophophora</taxon>
    </lineage>
</organism>
<evidence type="ECO:0000256" key="1">
    <source>
        <dbReference type="SAM" id="SignalP"/>
    </source>
</evidence>
<gene>
    <name evidence="2" type="primary">Dana\GF10097</name>
    <name evidence="2" type="synonym">dana_GLEANR_10053</name>
    <name evidence="2" type="ORF">GF10097</name>
</gene>
<dbReference type="AlphaFoldDB" id="B3M5G7"/>
<evidence type="ECO:0000313" key="3">
    <source>
        <dbReference type="Proteomes" id="UP000007801"/>
    </source>
</evidence>
<dbReference type="OrthoDB" id="8173223at2759"/>
<dbReference type="PhylomeDB" id="B3M5G7"/>
<sequence>MGKRAEKLRKCGWFLVLPLATCLVLCAPTPAMTSSVLLKDEAPGDAALAMRAAAKILEDAKTVSAVQDWSLLCKELCGAGLGVVSTPEEAKDTILRPESKVAKCRQLCGLSKDDWGDRVCSTFCRQQNRALSGCSSCQQAVPGVEKDVEEMKMASEMQDDAAHGSGSVTSPKPVEVVAIAASETETTTASPDWNELCKALCKTGDGGSLCNCDLSPFFS</sequence>
<evidence type="ECO:0000313" key="2">
    <source>
        <dbReference type="EMBL" id="EDV39577.1"/>
    </source>
</evidence>
<feature type="chain" id="PRO_5002792408" description="Protein TsetseEP domain-containing protein" evidence="1">
    <location>
        <begin position="27"/>
        <end position="219"/>
    </location>
</feature>
<keyword evidence="1" id="KW-0732">Signal</keyword>
<dbReference type="HOGENOM" id="CLU_1231052_0_0_1"/>
<dbReference type="eggNOG" id="ENOG502SWKR">
    <property type="taxonomic scope" value="Eukaryota"/>
</dbReference>
<dbReference type="Proteomes" id="UP000007801">
    <property type="component" value="Unassembled WGS sequence"/>
</dbReference>
<dbReference type="InParanoid" id="B3M5G7"/>
<dbReference type="OMA" id="DWSLVCK"/>
<accession>B3M5G7</accession>
<reference evidence="2 3" key="1">
    <citation type="journal article" date="2007" name="Nature">
        <title>Evolution of genes and genomes on the Drosophila phylogeny.</title>
        <authorList>
            <consortium name="Drosophila 12 Genomes Consortium"/>
            <person name="Clark A.G."/>
            <person name="Eisen M.B."/>
            <person name="Smith D.R."/>
            <person name="Bergman C.M."/>
            <person name="Oliver B."/>
            <person name="Markow T.A."/>
            <person name="Kaufman T.C."/>
            <person name="Kellis M."/>
            <person name="Gelbart W."/>
            <person name="Iyer V.N."/>
            <person name="Pollard D.A."/>
            <person name="Sackton T.B."/>
            <person name="Larracuente A.M."/>
            <person name="Singh N.D."/>
            <person name="Abad J.P."/>
            <person name="Abt D.N."/>
            <person name="Adryan B."/>
            <person name="Aguade M."/>
            <person name="Akashi H."/>
            <person name="Anderson W.W."/>
            <person name="Aquadro C.F."/>
            <person name="Ardell D.H."/>
            <person name="Arguello R."/>
            <person name="Artieri C.G."/>
            <person name="Barbash D.A."/>
            <person name="Barker D."/>
            <person name="Barsanti P."/>
            <person name="Batterham P."/>
            <person name="Batzoglou S."/>
            <person name="Begun D."/>
            <person name="Bhutkar A."/>
            <person name="Blanco E."/>
            <person name="Bosak S.A."/>
            <person name="Bradley R.K."/>
            <person name="Brand A.D."/>
            <person name="Brent M.R."/>
            <person name="Brooks A.N."/>
            <person name="Brown R.H."/>
            <person name="Butlin R.K."/>
            <person name="Caggese C."/>
            <person name="Calvi B.R."/>
            <person name="Bernardo de Carvalho A."/>
            <person name="Caspi A."/>
            <person name="Castrezana S."/>
            <person name="Celniker S.E."/>
            <person name="Chang J.L."/>
            <person name="Chapple C."/>
            <person name="Chatterji S."/>
            <person name="Chinwalla A."/>
            <person name="Civetta A."/>
            <person name="Clifton S.W."/>
            <person name="Comeron J.M."/>
            <person name="Costello J.C."/>
            <person name="Coyne J.A."/>
            <person name="Daub J."/>
            <person name="David R.G."/>
            <person name="Delcher A.L."/>
            <person name="Delehaunty K."/>
            <person name="Do C.B."/>
            <person name="Ebling H."/>
            <person name="Edwards K."/>
            <person name="Eickbush T."/>
            <person name="Evans J.D."/>
            <person name="Filipski A."/>
            <person name="Findeiss S."/>
            <person name="Freyhult E."/>
            <person name="Fulton L."/>
            <person name="Fulton R."/>
            <person name="Garcia A.C."/>
            <person name="Gardiner A."/>
            <person name="Garfield D.A."/>
            <person name="Garvin B.E."/>
            <person name="Gibson G."/>
            <person name="Gilbert D."/>
            <person name="Gnerre S."/>
            <person name="Godfrey J."/>
            <person name="Good R."/>
            <person name="Gotea V."/>
            <person name="Gravely B."/>
            <person name="Greenberg A.J."/>
            <person name="Griffiths-Jones S."/>
            <person name="Gross S."/>
            <person name="Guigo R."/>
            <person name="Gustafson E.A."/>
            <person name="Haerty W."/>
            <person name="Hahn M.W."/>
            <person name="Halligan D.L."/>
            <person name="Halpern A.L."/>
            <person name="Halter G.M."/>
            <person name="Han M.V."/>
            <person name="Heger A."/>
            <person name="Hillier L."/>
            <person name="Hinrichs A.S."/>
            <person name="Holmes I."/>
            <person name="Hoskins R.A."/>
            <person name="Hubisz M.J."/>
            <person name="Hultmark D."/>
            <person name="Huntley M.A."/>
            <person name="Jaffe D.B."/>
            <person name="Jagadeeshan S."/>
            <person name="Jeck W.R."/>
            <person name="Johnson J."/>
            <person name="Jones C.D."/>
            <person name="Jordan W.C."/>
            <person name="Karpen G.H."/>
            <person name="Kataoka E."/>
            <person name="Keightley P.D."/>
            <person name="Kheradpour P."/>
            <person name="Kirkness E.F."/>
            <person name="Koerich L.B."/>
            <person name="Kristiansen K."/>
            <person name="Kudrna D."/>
            <person name="Kulathinal R.J."/>
            <person name="Kumar S."/>
            <person name="Kwok R."/>
            <person name="Lander E."/>
            <person name="Langley C.H."/>
            <person name="Lapoint R."/>
            <person name="Lazzaro B.P."/>
            <person name="Lee S.J."/>
            <person name="Levesque L."/>
            <person name="Li R."/>
            <person name="Lin C.F."/>
            <person name="Lin M.F."/>
            <person name="Lindblad-Toh K."/>
            <person name="Llopart A."/>
            <person name="Long M."/>
            <person name="Low L."/>
            <person name="Lozovsky E."/>
            <person name="Lu J."/>
            <person name="Luo M."/>
            <person name="Machado C.A."/>
            <person name="Makalowski W."/>
            <person name="Marzo M."/>
            <person name="Matsuda M."/>
            <person name="Matzkin L."/>
            <person name="McAllister B."/>
            <person name="McBride C.S."/>
            <person name="McKernan B."/>
            <person name="McKernan K."/>
            <person name="Mendez-Lago M."/>
            <person name="Minx P."/>
            <person name="Mollenhauer M.U."/>
            <person name="Montooth K."/>
            <person name="Mount S.M."/>
            <person name="Mu X."/>
            <person name="Myers E."/>
            <person name="Negre B."/>
            <person name="Newfeld S."/>
            <person name="Nielsen R."/>
            <person name="Noor M.A."/>
            <person name="O'Grady P."/>
            <person name="Pachter L."/>
            <person name="Papaceit M."/>
            <person name="Parisi M.J."/>
            <person name="Parisi M."/>
            <person name="Parts L."/>
            <person name="Pedersen J.S."/>
            <person name="Pesole G."/>
            <person name="Phillippy A.M."/>
            <person name="Ponting C.P."/>
            <person name="Pop M."/>
            <person name="Porcelli D."/>
            <person name="Powell J.R."/>
            <person name="Prohaska S."/>
            <person name="Pruitt K."/>
            <person name="Puig M."/>
            <person name="Quesneville H."/>
            <person name="Ram K.R."/>
            <person name="Rand D."/>
            <person name="Rasmussen M.D."/>
            <person name="Reed L.K."/>
            <person name="Reenan R."/>
            <person name="Reily A."/>
            <person name="Remington K.A."/>
            <person name="Rieger T.T."/>
            <person name="Ritchie M.G."/>
            <person name="Robin C."/>
            <person name="Rogers Y.H."/>
            <person name="Rohde C."/>
            <person name="Rozas J."/>
            <person name="Rubenfield M.J."/>
            <person name="Ruiz A."/>
            <person name="Russo S."/>
            <person name="Salzberg S.L."/>
            <person name="Sanchez-Gracia A."/>
            <person name="Saranga D.J."/>
            <person name="Sato H."/>
            <person name="Schaeffer S.W."/>
            <person name="Schatz M.C."/>
            <person name="Schlenke T."/>
            <person name="Schwartz R."/>
            <person name="Segarra C."/>
            <person name="Singh R.S."/>
            <person name="Sirot L."/>
            <person name="Sirota M."/>
            <person name="Sisneros N.B."/>
            <person name="Smith C.D."/>
            <person name="Smith T.F."/>
            <person name="Spieth J."/>
            <person name="Stage D.E."/>
            <person name="Stark A."/>
            <person name="Stephan W."/>
            <person name="Strausberg R.L."/>
            <person name="Strempel S."/>
            <person name="Sturgill D."/>
            <person name="Sutton G."/>
            <person name="Sutton G.G."/>
            <person name="Tao W."/>
            <person name="Teichmann S."/>
            <person name="Tobari Y.N."/>
            <person name="Tomimura Y."/>
            <person name="Tsolas J.M."/>
            <person name="Valente V.L."/>
            <person name="Venter E."/>
            <person name="Venter J.C."/>
            <person name="Vicario S."/>
            <person name="Vieira F.G."/>
            <person name="Vilella A.J."/>
            <person name="Villasante A."/>
            <person name="Walenz B."/>
            <person name="Wang J."/>
            <person name="Wasserman M."/>
            <person name="Watts T."/>
            <person name="Wilson D."/>
            <person name="Wilson R.K."/>
            <person name="Wing R.A."/>
            <person name="Wolfner M.F."/>
            <person name="Wong A."/>
            <person name="Wong G.K."/>
            <person name="Wu C.I."/>
            <person name="Wu G."/>
            <person name="Yamamoto D."/>
            <person name="Yang H.P."/>
            <person name="Yang S.P."/>
            <person name="Yorke J.A."/>
            <person name="Yoshida K."/>
            <person name="Zdobnov E."/>
            <person name="Zhang P."/>
            <person name="Zhang Y."/>
            <person name="Zimin A.V."/>
            <person name="Baldwin J."/>
            <person name="Abdouelleil A."/>
            <person name="Abdulkadir J."/>
            <person name="Abebe A."/>
            <person name="Abera B."/>
            <person name="Abreu J."/>
            <person name="Acer S.C."/>
            <person name="Aftuck L."/>
            <person name="Alexander A."/>
            <person name="An P."/>
            <person name="Anderson E."/>
            <person name="Anderson S."/>
            <person name="Arachi H."/>
            <person name="Azer M."/>
            <person name="Bachantsang P."/>
            <person name="Barry A."/>
            <person name="Bayul T."/>
            <person name="Berlin A."/>
            <person name="Bessette D."/>
            <person name="Bloom T."/>
            <person name="Blye J."/>
            <person name="Boguslavskiy L."/>
            <person name="Bonnet C."/>
            <person name="Boukhgalter B."/>
            <person name="Bourzgui I."/>
            <person name="Brown A."/>
            <person name="Cahill P."/>
            <person name="Channer S."/>
            <person name="Cheshatsang Y."/>
            <person name="Chuda L."/>
            <person name="Citroen M."/>
            <person name="Collymore A."/>
            <person name="Cooke P."/>
            <person name="Costello M."/>
            <person name="D'Aco K."/>
            <person name="Daza R."/>
            <person name="De Haan G."/>
            <person name="DeGray S."/>
            <person name="DeMaso C."/>
            <person name="Dhargay N."/>
            <person name="Dooley K."/>
            <person name="Dooley E."/>
            <person name="Doricent M."/>
            <person name="Dorje P."/>
            <person name="Dorjee K."/>
            <person name="Dupes A."/>
            <person name="Elong R."/>
            <person name="Falk J."/>
            <person name="Farina A."/>
            <person name="Faro S."/>
            <person name="Ferguson D."/>
            <person name="Fisher S."/>
            <person name="Foley C.D."/>
            <person name="Franke A."/>
            <person name="Friedrich D."/>
            <person name="Gadbois L."/>
            <person name="Gearin G."/>
            <person name="Gearin C.R."/>
            <person name="Giannoukos G."/>
            <person name="Goode T."/>
            <person name="Graham J."/>
            <person name="Grandbois E."/>
            <person name="Grewal S."/>
            <person name="Gyaltsen K."/>
            <person name="Hafez N."/>
            <person name="Hagos B."/>
            <person name="Hall J."/>
            <person name="Henson C."/>
            <person name="Hollinger A."/>
            <person name="Honan T."/>
            <person name="Huard M.D."/>
            <person name="Hughes L."/>
            <person name="Hurhula B."/>
            <person name="Husby M.E."/>
            <person name="Kamat A."/>
            <person name="Kanga B."/>
            <person name="Kashin S."/>
            <person name="Khazanovich D."/>
            <person name="Kisner P."/>
            <person name="Lance K."/>
            <person name="Lara M."/>
            <person name="Lee W."/>
            <person name="Lennon N."/>
            <person name="Letendre F."/>
            <person name="LeVine R."/>
            <person name="Lipovsky A."/>
            <person name="Liu X."/>
            <person name="Liu J."/>
            <person name="Liu S."/>
            <person name="Lokyitsang T."/>
            <person name="Lokyitsang Y."/>
            <person name="Lubonja R."/>
            <person name="Lui A."/>
            <person name="MacDonald P."/>
            <person name="Magnisalis V."/>
            <person name="Maru K."/>
            <person name="Matthews C."/>
            <person name="McCusker W."/>
            <person name="McDonough S."/>
            <person name="Mehta T."/>
            <person name="Meldrim J."/>
            <person name="Meneus L."/>
            <person name="Mihai O."/>
            <person name="Mihalev A."/>
            <person name="Mihova T."/>
            <person name="Mittelman R."/>
            <person name="Mlenga V."/>
            <person name="Montmayeur A."/>
            <person name="Mulrain L."/>
            <person name="Navidi A."/>
            <person name="Naylor J."/>
            <person name="Negash T."/>
            <person name="Nguyen T."/>
            <person name="Nguyen N."/>
            <person name="Nicol R."/>
            <person name="Norbu C."/>
            <person name="Norbu N."/>
            <person name="Novod N."/>
            <person name="O'Neill B."/>
            <person name="Osman S."/>
            <person name="Markiewicz E."/>
            <person name="Oyono O.L."/>
            <person name="Patti C."/>
            <person name="Phunkhang P."/>
            <person name="Pierre F."/>
            <person name="Priest M."/>
            <person name="Raghuraman S."/>
            <person name="Rege F."/>
            <person name="Reyes R."/>
            <person name="Rise C."/>
            <person name="Rogov P."/>
            <person name="Ross K."/>
            <person name="Ryan E."/>
            <person name="Settipalli S."/>
            <person name="Shea T."/>
            <person name="Sherpa N."/>
            <person name="Shi L."/>
            <person name="Shih D."/>
            <person name="Sparrow T."/>
            <person name="Spaulding J."/>
            <person name="Stalker J."/>
            <person name="Stange-Thomann N."/>
            <person name="Stavropoulos S."/>
            <person name="Stone C."/>
            <person name="Strader C."/>
            <person name="Tesfaye S."/>
            <person name="Thomson T."/>
            <person name="Thoulutsang Y."/>
            <person name="Thoulutsang D."/>
            <person name="Topham K."/>
            <person name="Topping I."/>
            <person name="Tsamla T."/>
            <person name="Vassiliev H."/>
            <person name="Vo A."/>
            <person name="Wangchuk T."/>
            <person name="Wangdi T."/>
            <person name="Weiand M."/>
            <person name="Wilkinson J."/>
            <person name="Wilson A."/>
            <person name="Yadav S."/>
            <person name="Young G."/>
            <person name="Yu Q."/>
            <person name="Zembek L."/>
            <person name="Zhong D."/>
            <person name="Zimmer A."/>
            <person name="Zwirko Z."/>
            <person name="Jaffe D.B."/>
            <person name="Alvarez P."/>
            <person name="Brockman W."/>
            <person name="Butler J."/>
            <person name="Chin C."/>
            <person name="Gnerre S."/>
            <person name="Grabherr M."/>
            <person name="Kleber M."/>
            <person name="Mauceli E."/>
            <person name="MacCallum I."/>
        </authorList>
    </citation>
    <scope>NUCLEOTIDE SEQUENCE [LARGE SCALE GENOMIC DNA]</scope>
    <source>
        <strain evidence="3">Tucson 14024-0371.13</strain>
    </source>
</reference>
<proteinExistence type="predicted"/>
<dbReference type="FunCoup" id="B3M5G7">
    <property type="interactions" value="1"/>
</dbReference>
<feature type="signal peptide" evidence="1">
    <location>
        <begin position="1"/>
        <end position="26"/>
    </location>
</feature>